<name>A0AAD5SY72_9FUNG</name>
<dbReference type="Pfam" id="PF13812">
    <property type="entry name" value="PPR_3"/>
    <property type="match status" value="1"/>
</dbReference>
<reference evidence="2" key="1">
    <citation type="submission" date="2020-05" db="EMBL/GenBank/DDBJ databases">
        <title>Phylogenomic resolution of chytrid fungi.</title>
        <authorList>
            <person name="Stajich J.E."/>
            <person name="Amses K."/>
            <person name="Simmons R."/>
            <person name="Seto K."/>
            <person name="Myers J."/>
            <person name="Bonds A."/>
            <person name="Quandt C.A."/>
            <person name="Barry K."/>
            <person name="Liu P."/>
            <person name="Grigoriev I."/>
            <person name="Longcore J.E."/>
            <person name="James T.Y."/>
        </authorList>
    </citation>
    <scope>NUCLEOTIDE SEQUENCE</scope>
    <source>
        <strain evidence="2">JEL0513</strain>
    </source>
</reference>
<dbReference type="AlphaFoldDB" id="A0AAD5SY72"/>
<dbReference type="Pfam" id="PF01535">
    <property type="entry name" value="PPR"/>
    <property type="match status" value="2"/>
</dbReference>
<dbReference type="InterPro" id="IPR002885">
    <property type="entry name" value="PPR_rpt"/>
</dbReference>
<dbReference type="Pfam" id="PF12854">
    <property type="entry name" value="PPR_1"/>
    <property type="match status" value="1"/>
</dbReference>
<dbReference type="PROSITE" id="PS51375">
    <property type="entry name" value="PPR"/>
    <property type="match status" value="2"/>
</dbReference>
<feature type="repeat" description="PPR" evidence="1">
    <location>
        <begin position="356"/>
        <end position="392"/>
    </location>
</feature>
<feature type="repeat" description="PPR" evidence="1">
    <location>
        <begin position="309"/>
        <end position="343"/>
    </location>
</feature>
<dbReference type="Gene3D" id="1.25.40.10">
    <property type="entry name" value="Tetratricopeptide repeat domain"/>
    <property type="match status" value="2"/>
</dbReference>
<sequence length="657" mass="74291">MRMRMQIHQLATDLSDQQNVTSRISRSKKLTIQTQTETLKITPLESLKTALSFSIENRNQIIATKAFKQLRDLARNNPDSGASAALDSATVCKFLALFYQILADENARKEDIFQLLDMFDLAFDVAGESLLIEEDVLNPFLNTLDRLDQNERFKKEWKRVVSNAASTGARAPRLSLQTYNTALKFFGRLGLSVEAAQTFELLKISSIPVLISDKPDPLLASYFNEEKYHAYTNPPDKDSYYHLISAHINAKPRNFTAALKVLEEMTVKASPPPTAAIFTLLIHGAGKIRDFGAMAMLRDAMTAASEYPNHFTYNAIIDSYAKAGDMENAYGAIKDWQKAVIERNSDPLVPNLSPPTQVTYNTLLSMCAKDGNMVQDAKQLIDMMMTTVGVSATTVTTYMDLYKRRGEYEKCREVFEMFEKKAGIRKFTAGYNVLLSCAGYIHDIDTLNALYEEMIQYGCRPSIVTFRIMAKAFAKKLDLDGLKFMVDEINHYKFEQDLVISEAIANAVVRHAQFQPIETRSSTVSALMKLLPKNWPQSSKMSNFILEAHVQDYLQASRTPMQEIREFNLQSFLNSMNYDSLFSPRYKTNTYTLEILIDLLEKEINNGVKIIHPIQTSKIIDEVFTSCVRSEPAMVFPNILKERASKMIVAISESGIK</sequence>
<dbReference type="EMBL" id="JADGJH010001624">
    <property type="protein sequence ID" value="KAJ3111506.1"/>
    <property type="molecule type" value="Genomic_DNA"/>
</dbReference>
<dbReference type="NCBIfam" id="TIGR00756">
    <property type="entry name" value="PPR"/>
    <property type="match status" value="2"/>
</dbReference>
<dbReference type="InterPro" id="IPR050667">
    <property type="entry name" value="PPR-containing_protein"/>
</dbReference>
<evidence type="ECO:0000313" key="2">
    <source>
        <dbReference type="EMBL" id="KAJ3111506.1"/>
    </source>
</evidence>
<dbReference type="InterPro" id="IPR011990">
    <property type="entry name" value="TPR-like_helical_dom_sf"/>
</dbReference>
<dbReference type="PANTHER" id="PTHR47939:SF1">
    <property type="entry name" value="OS04G0684500 PROTEIN"/>
    <property type="match status" value="1"/>
</dbReference>
<keyword evidence="3" id="KW-1185">Reference proteome</keyword>
<proteinExistence type="predicted"/>
<evidence type="ECO:0008006" key="4">
    <source>
        <dbReference type="Google" id="ProtNLM"/>
    </source>
</evidence>
<comment type="caution">
    <text evidence="2">The sequence shown here is derived from an EMBL/GenBank/DDBJ whole genome shotgun (WGS) entry which is preliminary data.</text>
</comment>
<dbReference type="PANTHER" id="PTHR47939">
    <property type="entry name" value="MEMBRANE-ASSOCIATED SALT-INDUCIBLE PROTEIN-LIKE"/>
    <property type="match status" value="1"/>
</dbReference>
<dbReference type="Proteomes" id="UP001211907">
    <property type="component" value="Unassembled WGS sequence"/>
</dbReference>
<protein>
    <recommendedName>
        <fullName evidence="4">Pentatricopeptide repeat-containing protein</fullName>
    </recommendedName>
</protein>
<organism evidence="2 3">
    <name type="scientific">Physocladia obscura</name>
    <dbReference type="NCBI Taxonomy" id="109957"/>
    <lineage>
        <taxon>Eukaryota</taxon>
        <taxon>Fungi</taxon>
        <taxon>Fungi incertae sedis</taxon>
        <taxon>Chytridiomycota</taxon>
        <taxon>Chytridiomycota incertae sedis</taxon>
        <taxon>Chytridiomycetes</taxon>
        <taxon>Chytridiales</taxon>
        <taxon>Chytriomycetaceae</taxon>
        <taxon>Physocladia</taxon>
    </lineage>
</organism>
<evidence type="ECO:0000256" key="1">
    <source>
        <dbReference type="PROSITE-ProRule" id="PRU00708"/>
    </source>
</evidence>
<evidence type="ECO:0000313" key="3">
    <source>
        <dbReference type="Proteomes" id="UP001211907"/>
    </source>
</evidence>
<accession>A0AAD5SY72</accession>
<gene>
    <name evidence="2" type="ORF">HK100_002661</name>
</gene>